<evidence type="ECO:0000256" key="2">
    <source>
        <dbReference type="SAM" id="SignalP"/>
    </source>
</evidence>
<feature type="compositionally biased region" description="Pro residues" evidence="1">
    <location>
        <begin position="382"/>
        <end position="391"/>
    </location>
</feature>
<proteinExistence type="predicted"/>
<dbReference type="SUPFAM" id="SSF50952">
    <property type="entry name" value="Soluble quinoprotein glucose dehydrogenase"/>
    <property type="match status" value="1"/>
</dbReference>
<dbReference type="PANTHER" id="PTHR19328">
    <property type="entry name" value="HEDGEHOG-INTERACTING PROTEIN"/>
    <property type="match status" value="1"/>
</dbReference>
<reference evidence="5" key="1">
    <citation type="submission" date="2023-07" db="EMBL/GenBank/DDBJ databases">
        <title>Conexibacter stalactiti sp. nov., isolated from stalactites in a lava cave and emended description of the genus Conexibacter.</title>
        <authorList>
            <person name="Lee S.D."/>
        </authorList>
    </citation>
    <scope>NUCLEOTIDE SEQUENCE [LARGE SCALE GENOMIC DNA]</scope>
    <source>
        <strain evidence="5">KCTC 39840</strain>
    </source>
</reference>
<dbReference type="Proteomes" id="UP001284601">
    <property type="component" value="Unassembled WGS sequence"/>
</dbReference>
<evidence type="ECO:0000256" key="1">
    <source>
        <dbReference type="SAM" id="MobiDB-lite"/>
    </source>
</evidence>
<name>A0ABU4HQV7_9ACTN</name>
<keyword evidence="2" id="KW-0732">Signal</keyword>
<accession>A0ABU4HQV7</accession>
<feature type="signal peptide" evidence="2">
    <location>
        <begin position="1"/>
        <end position="21"/>
    </location>
</feature>
<dbReference type="InterPro" id="IPR011042">
    <property type="entry name" value="6-blade_b-propeller_TolB-like"/>
</dbReference>
<dbReference type="EMBL" id="JAWSTH010000037">
    <property type="protein sequence ID" value="MDW5595661.1"/>
    <property type="molecule type" value="Genomic_DNA"/>
</dbReference>
<evidence type="ECO:0000259" key="3">
    <source>
        <dbReference type="Pfam" id="PF07995"/>
    </source>
</evidence>
<gene>
    <name evidence="4" type="ORF">R7226_15025</name>
</gene>
<sequence>MLATATAVTCALACSASAANADVRLHDVGPRFSTPVHAAGAPGDGERLYVVEQSGVVKVVKGGVATVFADLTTLVQSGGEEGLLSIAFPPDFQTSRLFYVYYTNRSGDNEVDELRAPTGDAADPASRRMVLNLPHPGAGNHNGGQLQFGPDGLLYLAPGDGARSSNAPSLTSPLGKLLRIDPRGGVAGSYTIPADNPYYGRTDARGEIWAVGLRNPYRFSFDRATGDLVLGDVGQGTTEEINWVAAAAGGAKGGDFGWPTCEGSFMQGSRTTPCSRDGSILPILDRFADAGYHSIIPGYVVRDPTLPSLFGRLVYGDYFANDLRSAVPGAGAAASDLPVGVTVPSLTSFGEDAGGCVYATSGGGGKVYRLVEADTRVPCAPAAPPTGPVTPPVGDGGGTPVPETRTPTARRPSAAAAGRLGRLRAQRVLRRGGVVVSVRCRVACRIGAAGSVKVGRRTLALRRATGAARAGGSARLLVRLTPRARRAIARALRAGRRPRIALRVRVTPRAGGAPTTLRATTRATR</sequence>
<dbReference type="PANTHER" id="PTHR19328:SF75">
    <property type="entry name" value="ALDOSE SUGAR DEHYDROGENASE YLII"/>
    <property type="match status" value="1"/>
</dbReference>
<feature type="region of interest" description="Disordered" evidence="1">
    <location>
        <begin position="382"/>
        <end position="417"/>
    </location>
</feature>
<feature type="compositionally biased region" description="Low complexity" evidence="1">
    <location>
        <begin position="400"/>
        <end position="417"/>
    </location>
</feature>
<organism evidence="4 5">
    <name type="scientific">Conexibacter stalactiti</name>
    <dbReference type="NCBI Taxonomy" id="1940611"/>
    <lineage>
        <taxon>Bacteria</taxon>
        <taxon>Bacillati</taxon>
        <taxon>Actinomycetota</taxon>
        <taxon>Thermoleophilia</taxon>
        <taxon>Solirubrobacterales</taxon>
        <taxon>Conexibacteraceae</taxon>
        <taxon>Conexibacter</taxon>
    </lineage>
</organism>
<dbReference type="Pfam" id="PF07995">
    <property type="entry name" value="GSDH"/>
    <property type="match status" value="1"/>
</dbReference>
<comment type="caution">
    <text evidence="4">The sequence shown here is derived from an EMBL/GenBank/DDBJ whole genome shotgun (WGS) entry which is preliminary data.</text>
</comment>
<evidence type="ECO:0000313" key="4">
    <source>
        <dbReference type="EMBL" id="MDW5595661.1"/>
    </source>
</evidence>
<feature type="domain" description="Glucose/Sorbosone dehydrogenase" evidence="3">
    <location>
        <begin position="44"/>
        <end position="265"/>
    </location>
</feature>
<dbReference type="InterPro" id="IPR012938">
    <property type="entry name" value="Glc/Sorbosone_DH"/>
</dbReference>
<keyword evidence="5" id="KW-1185">Reference proteome</keyword>
<dbReference type="InterPro" id="IPR011041">
    <property type="entry name" value="Quinoprot_gluc/sorb_DH_b-prop"/>
</dbReference>
<protein>
    <submittedName>
        <fullName evidence="4">PQQ-dependent sugar dehydrogenase</fullName>
    </submittedName>
</protein>
<dbReference type="RefSeq" id="WP_318597994.1">
    <property type="nucleotide sequence ID" value="NZ_JAWSTH010000037.1"/>
</dbReference>
<feature type="chain" id="PRO_5045529335" evidence="2">
    <location>
        <begin position="22"/>
        <end position="525"/>
    </location>
</feature>
<dbReference type="Gene3D" id="2.120.10.30">
    <property type="entry name" value="TolB, C-terminal domain"/>
    <property type="match status" value="1"/>
</dbReference>
<evidence type="ECO:0000313" key="5">
    <source>
        <dbReference type="Proteomes" id="UP001284601"/>
    </source>
</evidence>